<dbReference type="InterPro" id="IPR001991">
    <property type="entry name" value="Na-dicarboxylate_symporter"/>
</dbReference>
<reference evidence="9" key="2">
    <citation type="submission" date="2020-09" db="EMBL/GenBank/DDBJ databases">
        <authorList>
            <person name="Sun Q."/>
            <person name="Zhou Y."/>
        </authorList>
    </citation>
    <scope>NUCLEOTIDE SEQUENCE</scope>
    <source>
        <strain evidence="9">CGMCC 1.12726</strain>
    </source>
</reference>
<feature type="transmembrane region" description="Helical" evidence="8">
    <location>
        <begin position="86"/>
        <end position="108"/>
    </location>
</feature>
<dbReference type="Pfam" id="PF00375">
    <property type="entry name" value="SDF"/>
    <property type="match status" value="1"/>
</dbReference>
<keyword evidence="5" id="KW-0769">Symport</keyword>
<name>A0A917CIQ7_9GAMM</name>
<evidence type="ECO:0000256" key="6">
    <source>
        <dbReference type="ARBA" id="ARBA00022989"/>
    </source>
</evidence>
<feature type="transmembrane region" description="Helical" evidence="8">
    <location>
        <begin position="246"/>
        <end position="265"/>
    </location>
</feature>
<evidence type="ECO:0000256" key="4">
    <source>
        <dbReference type="ARBA" id="ARBA00022692"/>
    </source>
</evidence>
<protein>
    <submittedName>
        <fullName evidence="9">Membrane attached sodium:dicarboxylate symporter family protein</fullName>
    </submittedName>
</protein>
<reference evidence="9" key="1">
    <citation type="journal article" date="2014" name="Int. J. Syst. Evol. Microbiol.">
        <title>Complete genome sequence of Corynebacterium casei LMG S-19264T (=DSM 44701T), isolated from a smear-ripened cheese.</title>
        <authorList>
            <consortium name="US DOE Joint Genome Institute (JGI-PGF)"/>
            <person name="Walter F."/>
            <person name="Albersmeier A."/>
            <person name="Kalinowski J."/>
            <person name="Ruckert C."/>
        </authorList>
    </citation>
    <scope>NUCLEOTIDE SEQUENCE</scope>
    <source>
        <strain evidence="9">CGMCC 1.12726</strain>
    </source>
</reference>
<accession>A0A917CIQ7</accession>
<keyword evidence="4 8" id="KW-0812">Transmembrane</keyword>
<feature type="transmembrane region" description="Helical" evidence="8">
    <location>
        <begin position="12"/>
        <end position="30"/>
    </location>
</feature>
<dbReference type="FunFam" id="1.10.3860.10:FF:000001">
    <property type="entry name" value="C4-dicarboxylate transport protein"/>
    <property type="match status" value="1"/>
</dbReference>
<dbReference type="Gene3D" id="1.10.3860.10">
    <property type="entry name" value="Sodium:dicarboxylate symporter"/>
    <property type="match status" value="1"/>
</dbReference>
<evidence type="ECO:0000256" key="2">
    <source>
        <dbReference type="ARBA" id="ARBA00022448"/>
    </source>
</evidence>
<dbReference type="AlphaFoldDB" id="A0A917CIQ7"/>
<comment type="caution">
    <text evidence="9">The sequence shown here is derived from an EMBL/GenBank/DDBJ whole genome shotgun (WGS) entry which is preliminary data.</text>
</comment>
<dbReference type="RefSeq" id="WP_188448464.1">
    <property type="nucleotide sequence ID" value="NZ_BMFO01000002.1"/>
</dbReference>
<dbReference type="GO" id="GO:0015293">
    <property type="term" value="F:symporter activity"/>
    <property type="evidence" value="ECO:0007669"/>
    <property type="project" value="UniProtKB-KW"/>
</dbReference>
<evidence type="ECO:0000256" key="8">
    <source>
        <dbReference type="SAM" id="Phobius"/>
    </source>
</evidence>
<dbReference type="InterPro" id="IPR036458">
    <property type="entry name" value="Na:dicarbo_symporter_sf"/>
</dbReference>
<dbReference type="PRINTS" id="PR00173">
    <property type="entry name" value="EDTRNSPORT"/>
</dbReference>
<dbReference type="PANTHER" id="PTHR42865">
    <property type="entry name" value="PROTON/GLUTAMATE-ASPARTATE SYMPORTER"/>
    <property type="match status" value="1"/>
</dbReference>
<dbReference type="PANTHER" id="PTHR42865:SF7">
    <property type="entry name" value="PROTON_GLUTAMATE-ASPARTATE SYMPORTER"/>
    <property type="match status" value="1"/>
</dbReference>
<dbReference type="EMBL" id="BMFO01000002">
    <property type="protein sequence ID" value="GGF90231.1"/>
    <property type="molecule type" value="Genomic_DNA"/>
</dbReference>
<keyword evidence="6 8" id="KW-1133">Transmembrane helix</keyword>
<keyword evidence="2" id="KW-0813">Transport</keyword>
<feature type="transmembrane region" description="Helical" evidence="8">
    <location>
        <begin position="50"/>
        <end position="74"/>
    </location>
</feature>
<dbReference type="GO" id="GO:0005886">
    <property type="term" value="C:plasma membrane"/>
    <property type="evidence" value="ECO:0007669"/>
    <property type="project" value="UniProtKB-SubCell"/>
</dbReference>
<sequence length="441" mass="46653">MSALNSKRGAEKLAVYIVLGMILGVAFGWMVNTGLIAVDMSYISVLSTLFLRAIKMIIAPLVFSTLVIGIAHMGNTGGIGRVGVKALGWFVIASVVSLLLGLLFANLLHPGTGAGLSPPDAAQIAAARAKLEAFQTGVHDSGFVAFVTNQLVPTSIINAAGGNALGENRLLQIVVFSLFFGVALGSLGKAGQTLQDMIEQLSHVMIKITGYVMLFAPFAVFAAMASAVASQGIGILYTYLKFMGSFYAALVVLWAALVAVGWYFLGHRIKRLLHEIKEAFFLSFATASSEAAYPKILDALDRFGVSRKISSFVMPLGYSFNLDGSMMYCAFASIFIAQVYGIDMPLGTQIAMLLTLMVTSKGMAGIPSASLVVIAGTLAQFDLPVEGMVLILGIDRFLDMGRSATNAVGNSIASAVIGKWEGELLTEEDAERRHRAATPAA</sequence>
<evidence type="ECO:0000256" key="3">
    <source>
        <dbReference type="ARBA" id="ARBA00022475"/>
    </source>
</evidence>
<comment type="subcellular location">
    <subcellularLocation>
        <location evidence="1">Cell membrane</location>
        <topology evidence="1">Multi-pass membrane protein</topology>
    </subcellularLocation>
</comment>
<feature type="transmembrane region" description="Helical" evidence="8">
    <location>
        <begin position="170"/>
        <end position="190"/>
    </location>
</feature>
<evidence type="ECO:0000313" key="10">
    <source>
        <dbReference type="Proteomes" id="UP000632858"/>
    </source>
</evidence>
<organism evidence="9 10">
    <name type="scientific">Arenimonas maotaiensis</name>
    <dbReference type="NCBI Taxonomy" id="1446479"/>
    <lineage>
        <taxon>Bacteria</taxon>
        <taxon>Pseudomonadati</taxon>
        <taxon>Pseudomonadota</taxon>
        <taxon>Gammaproteobacteria</taxon>
        <taxon>Lysobacterales</taxon>
        <taxon>Lysobacteraceae</taxon>
        <taxon>Arenimonas</taxon>
    </lineage>
</organism>
<dbReference type="GO" id="GO:0006835">
    <property type="term" value="P:dicarboxylic acid transport"/>
    <property type="evidence" value="ECO:0007669"/>
    <property type="project" value="TreeGrafter"/>
</dbReference>
<evidence type="ECO:0000313" key="9">
    <source>
        <dbReference type="EMBL" id="GGF90231.1"/>
    </source>
</evidence>
<keyword evidence="10" id="KW-1185">Reference proteome</keyword>
<feature type="transmembrane region" description="Helical" evidence="8">
    <location>
        <begin position="211"/>
        <end position="240"/>
    </location>
</feature>
<evidence type="ECO:0000256" key="5">
    <source>
        <dbReference type="ARBA" id="ARBA00022847"/>
    </source>
</evidence>
<keyword evidence="7 8" id="KW-0472">Membrane</keyword>
<dbReference type="SUPFAM" id="SSF118215">
    <property type="entry name" value="Proton glutamate symport protein"/>
    <property type="match status" value="1"/>
</dbReference>
<dbReference type="Proteomes" id="UP000632858">
    <property type="component" value="Unassembled WGS sequence"/>
</dbReference>
<gene>
    <name evidence="9" type="ORF">GCM10010960_10120</name>
</gene>
<proteinExistence type="predicted"/>
<evidence type="ECO:0000256" key="1">
    <source>
        <dbReference type="ARBA" id="ARBA00004651"/>
    </source>
</evidence>
<evidence type="ECO:0000256" key="7">
    <source>
        <dbReference type="ARBA" id="ARBA00023136"/>
    </source>
</evidence>
<keyword evidence="3" id="KW-1003">Cell membrane</keyword>